<dbReference type="AlphaFoldDB" id="A0A9P5YLD0"/>
<sequence length="382" mass="41256">MSFPESGADTDYYADASDADLPQPANRTNNDSDAGFSNIDADYVASDAGSEFYSSKIDSSESEYSVVNADGEREDPVIPSEHALSFFQRDEHYTVHRVFGRKRKVSKRSGGRGQYSNEARPLYRSVHTIKTTRIKTTKNPPKAMRLSNKRQKTSPISRPFSAEALENGTAHRFRTVRRGGPRDTAAPVHRNNAVAQVPQSAVAQVPQDAVAQVPRNAVAIRPSNAIVPARLNAPVVPTGFNAPFVQNAVLNAAGIRSQAATMALPIIVINRPQIFIAAPQPAVEAHQQPAATTRRWRPVQQNAVAGPSRGRGTRDDPYILNDAWGTQNDSVVVSDDDPDYTKTMASMLAGYSSGSDTAFSSASYEPSSSSSSEDSAEDSDSD</sequence>
<feature type="region of interest" description="Disordered" evidence="1">
    <location>
        <begin position="136"/>
        <end position="155"/>
    </location>
</feature>
<feature type="region of interest" description="Disordered" evidence="1">
    <location>
        <begin position="353"/>
        <end position="382"/>
    </location>
</feature>
<feature type="region of interest" description="Disordered" evidence="1">
    <location>
        <begin position="289"/>
        <end position="322"/>
    </location>
</feature>
<feature type="region of interest" description="Disordered" evidence="1">
    <location>
        <begin position="1"/>
        <end position="38"/>
    </location>
</feature>
<feature type="compositionally biased region" description="Low complexity" evidence="1">
    <location>
        <begin position="9"/>
        <end position="20"/>
    </location>
</feature>
<evidence type="ECO:0000313" key="2">
    <source>
        <dbReference type="EMBL" id="KAF9471424.1"/>
    </source>
</evidence>
<gene>
    <name evidence="2" type="ORF">BDN70DRAFT_938955</name>
</gene>
<evidence type="ECO:0000313" key="3">
    <source>
        <dbReference type="Proteomes" id="UP000807469"/>
    </source>
</evidence>
<name>A0A9P5YLD0_9AGAR</name>
<keyword evidence="3" id="KW-1185">Reference proteome</keyword>
<accession>A0A9P5YLD0</accession>
<reference evidence="2" key="1">
    <citation type="submission" date="2020-11" db="EMBL/GenBank/DDBJ databases">
        <authorList>
            <consortium name="DOE Joint Genome Institute"/>
            <person name="Ahrendt S."/>
            <person name="Riley R."/>
            <person name="Andreopoulos W."/>
            <person name="Labutti K."/>
            <person name="Pangilinan J."/>
            <person name="Ruiz-Duenas F.J."/>
            <person name="Barrasa J.M."/>
            <person name="Sanchez-Garcia M."/>
            <person name="Camarero S."/>
            <person name="Miyauchi S."/>
            <person name="Serrano A."/>
            <person name="Linde D."/>
            <person name="Babiker R."/>
            <person name="Drula E."/>
            <person name="Ayuso-Fernandez I."/>
            <person name="Pacheco R."/>
            <person name="Padilla G."/>
            <person name="Ferreira P."/>
            <person name="Barriuso J."/>
            <person name="Kellner H."/>
            <person name="Castanera R."/>
            <person name="Alfaro M."/>
            <person name="Ramirez L."/>
            <person name="Pisabarro A.G."/>
            <person name="Kuo A."/>
            <person name="Tritt A."/>
            <person name="Lipzen A."/>
            <person name="He G."/>
            <person name="Yan M."/>
            <person name="Ng V."/>
            <person name="Cullen D."/>
            <person name="Martin F."/>
            <person name="Rosso M.-N."/>
            <person name="Henrissat B."/>
            <person name="Hibbett D."/>
            <person name="Martinez A.T."/>
            <person name="Grigoriev I.V."/>
        </authorList>
    </citation>
    <scope>NUCLEOTIDE SEQUENCE</scope>
    <source>
        <strain evidence="2">CIRM-BRFM 674</strain>
    </source>
</reference>
<feature type="compositionally biased region" description="Low complexity" evidence="1">
    <location>
        <begin position="353"/>
        <end position="373"/>
    </location>
</feature>
<dbReference type="Proteomes" id="UP000807469">
    <property type="component" value="Unassembled WGS sequence"/>
</dbReference>
<organism evidence="2 3">
    <name type="scientific">Pholiota conissans</name>
    <dbReference type="NCBI Taxonomy" id="109636"/>
    <lineage>
        <taxon>Eukaryota</taxon>
        <taxon>Fungi</taxon>
        <taxon>Dikarya</taxon>
        <taxon>Basidiomycota</taxon>
        <taxon>Agaricomycotina</taxon>
        <taxon>Agaricomycetes</taxon>
        <taxon>Agaricomycetidae</taxon>
        <taxon>Agaricales</taxon>
        <taxon>Agaricineae</taxon>
        <taxon>Strophariaceae</taxon>
        <taxon>Pholiota</taxon>
    </lineage>
</organism>
<evidence type="ECO:0000256" key="1">
    <source>
        <dbReference type="SAM" id="MobiDB-lite"/>
    </source>
</evidence>
<proteinExistence type="predicted"/>
<protein>
    <submittedName>
        <fullName evidence="2">Uncharacterized protein</fullName>
    </submittedName>
</protein>
<dbReference type="EMBL" id="MU155688">
    <property type="protein sequence ID" value="KAF9471424.1"/>
    <property type="molecule type" value="Genomic_DNA"/>
</dbReference>
<comment type="caution">
    <text evidence="2">The sequence shown here is derived from an EMBL/GenBank/DDBJ whole genome shotgun (WGS) entry which is preliminary data.</text>
</comment>